<dbReference type="InterPro" id="IPR011990">
    <property type="entry name" value="TPR-like_helical_dom_sf"/>
</dbReference>
<name>A0A1H3TSY3_9BURK</name>
<reference evidence="2 3" key="1">
    <citation type="submission" date="2016-10" db="EMBL/GenBank/DDBJ databases">
        <authorList>
            <person name="de Groot N.N."/>
        </authorList>
    </citation>
    <scope>NUCLEOTIDE SEQUENCE [LARGE SCALE GENOMIC DNA]</scope>
    <source>
        <strain evidence="2 3">LMG 24775</strain>
    </source>
</reference>
<gene>
    <name evidence="1" type="ORF">I6G47_01090</name>
    <name evidence="2" type="ORF">SAMN05421547_1325</name>
</gene>
<keyword evidence="4" id="KW-1185">Reference proteome</keyword>
<dbReference type="SUPFAM" id="SSF48452">
    <property type="entry name" value="TPR-like"/>
    <property type="match status" value="1"/>
</dbReference>
<dbReference type="AlphaFoldDB" id="A0A1H3TSY3"/>
<dbReference type="Gene3D" id="1.25.40.10">
    <property type="entry name" value="Tetratricopeptide repeat domain"/>
    <property type="match status" value="1"/>
</dbReference>
<proteinExistence type="predicted"/>
<dbReference type="Proteomes" id="UP000595064">
    <property type="component" value="Chromosome"/>
</dbReference>
<evidence type="ECO:0000313" key="2">
    <source>
        <dbReference type="EMBL" id="SDZ52911.1"/>
    </source>
</evidence>
<dbReference type="GeneID" id="94691423"/>
<dbReference type="KEGG" id="dla:I6G47_01090"/>
<evidence type="ECO:0000313" key="4">
    <source>
        <dbReference type="Proteomes" id="UP000595064"/>
    </source>
</evidence>
<reference evidence="1 4" key="2">
    <citation type="submission" date="2020-12" db="EMBL/GenBank/DDBJ databases">
        <title>FDA dAtabase for Regulatory Grade micrObial Sequences (FDA-ARGOS): Supporting development and validation of Infectious Disease Dx tests.</title>
        <authorList>
            <person name="Sproer C."/>
            <person name="Gronow S."/>
            <person name="Severitt S."/>
            <person name="Schroder I."/>
            <person name="Tallon L."/>
            <person name="Sadzewicz L."/>
            <person name="Zhao X."/>
            <person name="Boylan J."/>
            <person name="Ott S."/>
            <person name="Bowen H."/>
            <person name="Vavikolanu K."/>
            <person name="Mehta A."/>
            <person name="Aluvathingal J."/>
            <person name="Nadendla S."/>
            <person name="Lowell S."/>
            <person name="Myers T."/>
            <person name="Yan Y."/>
            <person name="Sichtig H."/>
        </authorList>
    </citation>
    <scope>NUCLEOTIDE SEQUENCE [LARGE SCALE GENOMIC DNA]</scope>
    <source>
        <strain evidence="1 4">FDAARGOS_890</strain>
    </source>
</reference>
<dbReference type="Pfam" id="PF14559">
    <property type="entry name" value="TPR_19"/>
    <property type="match status" value="1"/>
</dbReference>
<dbReference type="Proteomes" id="UP000183417">
    <property type="component" value="Unassembled WGS sequence"/>
</dbReference>
<dbReference type="EMBL" id="FNPE01000032">
    <property type="protein sequence ID" value="SDZ52911.1"/>
    <property type="molecule type" value="Genomic_DNA"/>
</dbReference>
<evidence type="ECO:0000313" key="1">
    <source>
        <dbReference type="EMBL" id="QPS81709.1"/>
    </source>
</evidence>
<sequence>MNEMTQRLEGLLASGKDSALMRCTLGKAYLDGDAPAVAHSHLQRATELDPGYSVAWKLLGRALLALDDASGARQAWSTGLACAQEKGDAQVVKEIGVFLKRLDRQQSA</sequence>
<accession>A0A1H3TSY3</accession>
<evidence type="ECO:0000313" key="3">
    <source>
        <dbReference type="Proteomes" id="UP000183417"/>
    </source>
</evidence>
<organism evidence="2 3">
    <name type="scientific">Delftia lacustris</name>
    <dbReference type="NCBI Taxonomy" id="558537"/>
    <lineage>
        <taxon>Bacteria</taxon>
        <taxon>Pseudomonadati</taxon>
        <taxon>Pseudomonadota</taxon>
        <taxon>Betaproteobacteria</taxon>
        <taxon>Burkholderiales</taxon>
        <taxon>Comamonadaceae</taxon>
        <taxon>Delftia</taxon>
    </lineage>
</organism>
<dbReference type="EMBL" id="CP065748">
    <property type="protein sequence ID" value="QPS81709.1"/>
    <property type="molecule type" value="Genomic_DNA"/>
</dbReference>
<dbReference type="RefSeq" id="WP_016453324.1">
    <property type="nucleotide sequence ID" value="NZ_AP025556.1"/>
</dbReference>
<protein>
    <submittedName>
        <fullName evidence="2">Uncharacterized protein</fullName>
    </submittedName>
</protein>